<organism evidence="2 3">
    <name type="scientific">candidate division MSBL1 archaeon SCGC-AAA259E19</name>
    <dbReference type="NCBI Taxonomy" id="1698264"/>
    <lineage>
        <taxon>Archaea</taxon>
        <taxon>Methanobacteriati</taxon>
        <taxon>Methanobacteriota</taxon>
        <taxon>candidate division MSBL1</taxon>
    </lineage>
</organism>
<dbReference type="Proteomes" id="UP000070284">
    <property type="component" value="Unassembled WGS sequence"/>
</dbReference>
<name>A0A133ULA4_9EURY</name>
<accession>A0A133ULA4</accession>
<proteinExistence type="predicted"/>
<dbReference type="EMBL" id="LHXO01000033">
    <property type="protein sequence ID" value="KXA94910.1"/>
    <property type="molecule type" value="Genomic_DNA"/>
</dbReference>
<reference evidence="2 3" key="1">
    <citation type="journal article" date="2016" name="Sci. Rep.">
        <title>Metabolic traits of an uncultured archaeal lineage -MSBL1- from brine pools of the Red Sea.</title>
        <authorList>
            <person name="Mwirichia R."/>
            <person name="Alam I."/>
            <person name="Rashid M."/>
            <person name="Vinu M."/>
            <person name="Ba-Alawi W."/>
            <person name="Anthony Kamau A."/>
            <person name="Kamanda Ngugi D."/>
            <person name="Goker M."/>
            <person name="Klenk H.P."/>
            <person name="Bajic V."/>
            <person name="Stingl U."/>
        </authorList>
    </citation>
    <scope>NUCLEOTIDE SEQUENCE [LARGE SCALE GENOMIC DNA]</scope>
    <source>
        <strain evidence="2">SCGC-AAA259E19</strain>
    </source>
</reference>
<dbReference type="Gene3D" id="1.20.1270.90">
    <property type="entry name" value="AF1782-like"/>
    <property type="match status" value="1"/>
</dbReference>
<evidence type="ECO:0000313" key="2">
    <source>
        <dbReference type="EMBL" id="KXA94910.1"/>
    </source>
</evidence>
<dbReference type="InterPro" id="IPR036809">
    <property type="entry name" value="AF1782-like_sf"/>
</dbReference>
<protein>
    <recommendedName>
        <fullName evidence="1">DUF357 domain-containing protein</fullName>
    </recommendedName>
</protein>
<sequence length="86" mass="10501">MLKNELLREIEKWTEKLEERLPKLKPVDDSGKELLENARAYRRDSEHFLENDRLIESYESLIWAWAYVDIGERLDHLERSRDQSRE</sequence>
<dbReference type="Pfam" id="PF04010">
    <property type="entry name" value="DUF357"/>
    <property type="match status" value="1"/>
</dbReference>
<gene>
    <name evidence="2" type="ORF">AKJ65_03065</name>
</gene>
<dbReference type="InterPro" id="IPR023140">
    <property type="entry name" value="DUF357"/>
</dbReference>
<evidence type="ECO:0000313" key="3">
    <source>
        <dbReference type="Proteomes" id="UP000070284"/>
    </source>
</evidence>
<comment type="caution">
    <text evidence="2">The sequence shown here is derived from an EMBL/GenBank/DDBJ whole genome shotgun (WGS) entry which is preliminary data.</text>
</comment>
<keyword evidence="3" id="KW-1185">Reference proteome</keyword>
<evidence type="ECO:0000259" key="1">
    <source>
        <dbReference type="Pfam" id="PF04010"/>
    </source>
</evidence>
<feature type="domain" description="DUF357" evidence="1">
    <location>
        <begin position="12"/>
        <end position="75"/>
    </location>
</feature>
<dbReference type="SUPFAM" id="SSF158372">
    <property type="entry name" value="AF1782-like"/>
    <property type="match status" value="1"/>
</dbReference>
<dbReference type="AlphaFoldDB" id="A0A133ULA4"/>